<sequence>MNLCLHPPCPVRTISFSAAKKENKKHDTIYRNKNPKTLPFPKSHPTPLLIHRKPQPQSKKQALETVINELESLAKNGVVFNDPQIFASLLESCFQLEAIDYGVRVHKLIPEKLLRKNTGISSKLLRLYACSGQVEKAHEVFDEMSERNSSAFQWNSLISGYAEKDLYEDALALFFQMVEEGVQPDEYTFPRVLKACGGVGMIQVGEEVHRSVIRYGFGSNTFVLNALVDMYAKCGDIIRARKVFDGVKEKDLVSWNSMIIGYVRHGLIMEALSVLRRMIAEACEPVSVTLSAVLTSVSHRKIGREVHGWVIRRGLEWDLSIVNSLIVFYANQNDLDRARWLFESMPKRDVVSWNSILSAHSKDPLALEYFNRMIDSDASPDGITFVSLLSACAHSGMVKDGESLFSMMMEKYKISPSMEHYACIVNLYGRAGLLDEAYDFIAKRMEIEPGPTVWGALLYGCYLHGNVDLGERAASHLFKLEPDGEHNFELLIKIYQNDGRFNDAERIRGLMVERGLEL</sequence>
<dbReference type="InterPro" id="IPR002885">
    <property type="entry name" value="PPR_rpt"/>
</dbReference>
<protein>
    <submittedName>
        <fullName evidence="3">Tetratricopeptide repeat superfamily protein</fullName>
    </submittedName>
</protein>
<dbReference type="FunFam" id="1.25.40.10:FF:000285">
    <property type="entry name" value="Pentatricopeptide repeat-containing protein, chloroplastic"/>
    <property type="match status" value="1"/>
</dbReference>
<feature type="repeat" description="PPR" evidence="2">
    <location>
        <begin position="150"/>
        <end position="184"/>
    </location>
</feature>
<dbReference type="NCBIfam" id="TIGR00756">
    <property type="entry name" value="PPR"/>
    <property type="match status" value="4"/>
</dbReference>
<feature type="repeat" description="PPR" evidence="2">
    <location>
        <begin position="251"/>
        <end position="285"/>
    </location>
</feature>
<dbReference type="PANTHER" id="PTHR47926">
    <property type="entry name" value="PENTATRICOPEPTIDE REPEAT-CONTAINING PROTEIN"/>
    <property type="match status" value="1"/>
</dbReference>
<feature type="repeat" description="PPR" evidence="2">
    <location>
        <begin position="381"/>
        <end position="416"/>
    </location>
</feature>
<feature type="repeat" description="PPR" evidence="2">
    <location>
        <begin position="318"/>
        <end position="352"/>
    </location>
</feature>
<evidence type="ECO:0000256" key="1">
    <source>
        <dbReference type="ARBA" id="ARBA00022737"/>
    </source>
</evidence>
<dbReference type="InterPro" id="IPR046848">
    <property type="entry name" value="E_motif"/>
</dbReference>
<dbReference type="AlphaFoldDB" id="A0AAD4J7I7"/>
<dbReference type="InterPro" id="IPR046960">
    <property type="entry name" value="PPR_At4g14850-like_plant"/>
</dbReference>
<dbReference type="PROSITE" id="PS51375">
    <property type="entry name" value="PPR"/>
    <property type="match status" value="4"/>
</dbReference>
<dbReference type="GO" id="GO:0003723">
    <property type="term" value="F:RNA binding"/>
    <property type="evidence" value="ECO:0007669"/>
    <property type="project" value="InterPro"/>
</dbReference>
<gene>
    <name evidence="3" type="ORF">C2S53_013780</name>
</gene>
<keyword evidence="1" id="KW-0677">Repeat</keyword>
<evidence type="ECO:0000256" key="2">
    <source>
        <dbReference type="PROSITE-ProRule" id="PRU00708"/>
    </source>
</evidence>
<organism evidence="3 4">
    <name type="scientific">Perilla frutescens var. hirtella</name>
    <name type="common">Perilla citriodora</name>
    <name type="synonym">Perilla setoyensis</name>
    <dbReference type="NCBI Taxonomy" id="608512"/>
    <lineage>
        <taxon>Eukaryota</taxon>
        <taxon>Viridiplantae</taxon>
        <taxon>Streptophyta</taxon>
        <taxon>Embryophyta</taxon>
        <taxon>Tracheophyta</taxon>
        <taxon>Spermatophyta</taxon>
        <taxon>Magnoliopsida</taxon>
        <taxon>eudicotyledons</taxon>
        <taxon>Gunneridae</taxon>
        <taxon>Pentapetalae</taxon>
        <taxon>asterids</taxon>
        <taxon>lamiids</taxon>
        <taxon>Lamiales</taxon>
        <taxon>Lamiaceae</taxon>
        <taxon>Nepetoideae</taxon>
        <taxon>Elsholtzieae</taxon>
        <taxon>Perilla</taxon>
    </lineage>
</organism>
<dbReference type="GO" id="GO:0009451">
    <property type="term" value="P:RNA modification"/>
    <property type="evidence" value="ECO:0007669"/>
    <property type="project" value="InterPro"/>
</dbReference>
<dbReference type="EMBL" id="SDAM02000122">
    <property type="protein sequence ID" value="KAH6828532.1"/>
    <property type="molecule type" value="Genomic_DNA"/>
</dbReference>
<dbReference type="FunFam" id="1.25.40.10:FF:001788">
    <property type="entry name" value="Pentatricopeptide repeat-containing protein At4g25270, chloroplastic"/>
    <property type="match status" value="1"/>
</dbReference>
<dbReference type="Pfam" id="PF01535">
    <property type="entry name" value="PPR"/>
    <property type="match status" value="4"/>
</dbReference>
<comment type="caution">
    <text evidence="3">The sequence shown here is derived from an EMBL/GenBank/DDBJ whole genome shotgun (WGS) entry which is preliminary data.</text>
</comment>
<dbReference type="Pfam" id="PF13812">
    <property type="entry name" value="PPR_3"/>
    <property type="match status" value="1"/>
</dbReference>
<dbReference type="Pfam" id="PF13041">
    <property type="entry name" value="PPR_2"/>
    <property type="match status" value="1"/>
</dbReference>
<dbReference type="InterPro" id="IPR011990">
    <property type="entry name" value="TPR-like_helical_dom_sf"/>
</dbReference>
<dbReference type="SUPFAM" id="SSF48452">
    <property type="entry name" value="TPR-like"/>
    <property type="match status" value="1"/>
</dbReference>
<dbReference type="Proteomes" id="UP001190926">
    <property type="component" value="Unassembled WGS sequence"/>
</dbReference>
<proteinExistence type="predicted"/>
<name>A0AAD4J7I7_PERFH</name>
<keyword evidence="4" id="KW-1185">Reference proteome</keyword>
<dbReference type="PANTHER" id="PTHR47926:SF515">
    <property type="entry name" value="UMP-CMP KINASE"/>
    <property type="match status" value="1"/>
</dbReference>
<dbReference type="Pfam" id="PF20431">
    <property type="entry name" value="E_motif"/>
    <property type="match status" value="1"/>
</dbReference>
<accession>A0AAD4J7I7</accession>
<dbReference type="Gene3D" id="1.25.40.10">
    <property type="entry name" value="Tetratricopeptide repeat domain"/>
    <property type="match status" value="4"/>
</dbReference>
<evidence type="ECO:0000313" key="3">
    <source>
        <dbReference type="EMBL" id="KAH6828532.1"/>
    </source>
</evidence>
<dbReference type="FunFam" id="1.25.40.10:FF:000729">
    <property type="entry name" value="Pentatricopeptide repeat-containing protein At4g25270, chloroplastic"/>
    <property type="match status" value="1"/>
</dbReference>
<reference evidence="3 4" key="1">
    <citation type="journal article" date="2021" name="Nat. Commun.">
        <title>Incipient diploidization of the medicinal plant Perilla within 10,000 years.</title>
        <authorList>
            <person name="Zhang Y."/>
            <person name="Shen Q."/>
            <person name="Leng L."/>
            <person name="Zhang D."/>
            <person name="Chen S."/>
            <person name="Shi Y."/>
            <person name="Ning Z."/>
            <person name="Chen S."/>
        </authorList>
    </citation>
    <scope>NUCLEOTIDE SEQUENCE [LARGE SCALE GENOMIC DNA]</scope>
    <source>
        <strain evidence="4">cv. PC099</strain>
    </source>
</reference>
<evidence type="ECO:0000313" key="4">
    <source>
        <dbReference type="Proteomes" id="UP001190926"/>
    </source>
</evidence>